<dbReference type="PANTHER" id="PTHR31692">
    <property type="entry name" value="EXPANSIN-B3"/>
    <property type="match status" value="1"/>
</dbReference>
<dbReference type="InterPro" id="IPR009009">
    <property type="entry name" value="RlpA-like_DPBB"/>
</dbReference>
<dbReference type="PROSITE" id="PS50842">
    <property type="entry name" value="EXPANSIN_EG45"/>
    <property type="match status" value="1"/>
</dbReference>
<dbReference type="GO" id="GO:0009653">
    <property type="term" value="P:anatomical structure morphogenesis"/>
    <property type="evidence" value="ECO:0007669"/>
    <property type="project" value="UniProtKB-ARBA"/>
</dbReference>
<dbReference type="AlphaFoldDB" id="R0H1R5"/>
<dbReference type="SMART" id="SM00837">
    <property type="entry name" value="DPBB_1"/>
    <property type="match status" value="1"/>
</dbReference>
<protein>
    <recommendedName>
        <fullName evidence="7">Expansin-like EG45 domain-containing protein</fullName>
    </recommendedName>
</protein>
<evidence type="ECO:0000313" key="5">
    <source>
        <dbReference type="EMBL" id="EOA23194.1"/>
    </source>
</evidence>
<dbReference type="STRING" id="81985.R0H1R5"/>
<dbReference type="EMBL" id="KB870809">
    <property type="protein sequence ID" value="EOA23194.1"/>
    <property type="molecule type" value="Genomic_DNA"/>
</dbReference>
<name>R0H1R5_9BRAS</name>
<dbReference type="eggNOG" id="ENOG502QSGZ">
    <property type="taxonomic scope" value="Eukaryota"/>
</dbReference>
<evidence type="ECO:0000259" key="3">
    <source>
        <dbReference type="PROSITE" id="PS50842"/>
    </source>
</evidence>
<dbReference type="GO" id="GO:0005576">
    <property type="term" value="C:extracellular region"/>
    <property type="evidence" value="ECO:0007669"/>
    <property type="project" value="InterPro"/>
</dbReference>
<proteinExistence type="inferred from homology"/>
<dbReference type="CDD" id="cd22276">
    <property type="entry name" value="DPBB_EXLA_N"/>
    <property type="match status" value="1"/>
</dbReference>
<dbReference type="InterPro" id="IPR007112">
    <property type="entry name" value="Expansin/allergen_DPBB_dom"/>
</dbReference>
<reference evidence="6" key="1">
    <citation type="journal article" date="2013" name="Nat. Genet.">
        <title>The Capsella rubella genome and the genomic consequences of rapid mating system evolution.</title>
        <authorList>
            <person name="Slotte T."/>
            <person name="Hazzouri K.M."/>
            <person name="Agren J.A."/>
            <person name="Koenig D."/>
            <person name="Maumus F."/>
            <person name="Guo Y.L."/>
            <person name="Steige K."/>
            <person name="Platts A.E."/>
            <person name="Escobar J.S."/>
            <person name="Newman L.K."/>
            <person name="Wang W."/>
            <person name="Mandakova T."/>
            <person name="Vello E."/>
            <person name="Smith L.M."/>
            <person name="Henz S.R."/>
            <person name="Steffen J."/>
            <person name="Takuno S."/>
            <person name="Brandvain Y."/>
            <person name="Coop G."/>
            <person name="Andolfatto P."/>
            <person name="Hu T.T."/>
            <person name="Blanchette M."/>
            <person name="Clark R.M."/>
            <person name="Quesneville H."/>
            <person name="Nordborg M."/>
            <person name="Gaut B.S."/>
            <person name="Lysak M.A."/>
            <person name="Jenkins J."/>
            <person name="Grimwood J."/>
            <person name="Chapman J."/>
            <person name="Prochnik S."/>
            <person name="Shu S."/>
            <person name="Rokhsar D."/>
            <person name="Schmutz J."/>
            <person name="Weigel D."/>
            <person name="Wright S.I."/>
        </authorList>
    </citation>
    <scope>NUCLEOTIDE SEQUENCE [LARGE SCALE GENOMIC DNA]</scope>
    <source>
        <strain evidence="6">cv. Monte Gargano</strain>
    </source>
</reference>
<dbReference type="InterPro" id="IPR007117">
    <property type="entry name" value="Expansin_CBD"/>
</dbReference>
<evidence type="ECO:0000259" key="4">
    <source>
        <dbReference type="PROSITE" id="PS50843"/>
    </source>
</evidence>
<dbReference type="PRINTS" id="PR01225">
    <property type="entry name" value="EXPANSNFAMLY"/>
</dbReference>
<dbReference type="PROSITE" id="PS50843">
    <property type="entry name" value="EXPANSIN_CBD"/>
    <property type="match status" value="1"/>
</dbReference>
<dbReference type="GO" id="GO:0009506">
    <property type="term" value="C:plasmodesma"/>
    <property type="evidence" value="ECO:0007669"/>
    <property type="project" value="TreeGrafter"/>
</dbReference>
<feature type="chain" id="PRO_5004341575" description="Expansin-like EG45 domain-containing protein" evidence="2">
    <location>
        <begin position="21"/>
        <end position="264"/>
    </location>
</feature>
<dbReference type="Gene3D" id="2.40.40.10">
    <property type="entry name" value="RlpA-like domain"/>
    <property type="match status" value="1"/>
</dbReference>
<dbReference type="SUPFAM" id="SSF49590">
    <property type="entry name" value="PHL pollen allergen"/>
    <property type="match status" value="1"/>
</dbReference>
<dbReference type="PANTHER" id="PTHR31692:SF4">
    <property type="entry name" value="EXPANSIN-LIKE A1-RELATED"/>
    <property type="match status" value="1"/>
</dbReference>
<feature type="signal peptide" evidence="2">
    <location>
        <begin position="1"/>
        <end position="20"/>
    </location>
</feature>
<comment type="similarity">
    <text evidence="1">Belongs to the expansin family.</text>
</comment>
<dbReference type="KEGG" id="crb:17885178"/>
<dbReference type="InterPro" id="IPR036749">
    <property type="entry name" value="Expansin_CBD_sf"/>
</dbReference>
<sequence>MRIFLYLLVVVFLISSSVNACDRCVHSSKTAYFSSGYDVSSGACTYGTLMPTRLYTAHFAAATPSIYKHGAACGACFQVRCKNPKLCTSKGTFVMVTDMNKINNQTDLVLSNRAFRAMAKPVRGADRYLLKQGIVDVEYQRVPCNYGKRNLNVRVEERSAKVEPYFLEIMPLYQGGQTEVVGIDVAQVGSSQWINMIRSDGAAWGTDKVPTGALQFRFTVTGGKKIWAKRALPANWEIQRIYDTGVQITDIAQERCDTCSNIWK</sequence>
<accession>R0H1R5</accession>
<dbReference type="Pfam" id="PF03330">
    <property type="entry name" value="DPBB_1"/>
    <property type="match status" value="1"/>
</dbReference>
<dbReference type="Pfam" id="PF01357">
    <property type="entry name" value="Expansin_C"/>
    <property type="match status" value="1"/>
</dbReference>
<evidence type="ECO:0000313" key="6">
    <source>
        <dbReference type="Proteomes" id="UP000029121"/>
    </source>
</evidence>
<dbReference type="GO" id="GO:0009505">
    <property type="term" value="C:plant-type cell wall"/>
    <property type="evidence" value="ECO:0007669"/>
    <property type="project" value="TreeGrafter"/>
</dbReference>
<feature type="domain" description="Expansin-like EG45" evidence="3">
    <location>
        <begin position="41"/>
        <end position="149"/>
    </location>
</feature>
<feature type="domain" description="Expansin-like CBD" evidence="4">
    <location>
        <begin position="165"/>
        <end position="244"/>
    </location>
</feature>
<dbReference type="SUPFAM" id="SSF50685">
    <property type="entry name" value="Barwin-like endoglucanases"/>
    <property type="match status" value="1"/>
</dbReference>
<dbReference type="Proteomes" id="UP000029121">
    <property type="component" value="Unassembled WGS sequence"/>
</dbReference>
<dbReference type="InterPro" id="IPR036908">
    <property type="entry name" value="RlpA-like_sf"/>
</dbReference>
<keyword evidence="6" id="KW-1185">Reference proteome</keyword>
<dbReference type="Gene3D" id="2.60.40.760">
    <property type="entry name" value="Expansin, cellulose-binding-like domain"/>
    <property type="match status" value="1"/>
</dbReference>
<organism evidence="5 6">
    <name type="scientific">Capsella rubella</name>
    <dbReference type="NCBI Taxonomy" id="81985"/>
    <lineage>
        <taxon>Eukaryota</taxon>
        <taxon>Viridiplantae</taxon>
        <taxon>Streptophyta</taxon>
        <taxon>Embryophyta</taxon>
        <taxon>Tracheophyta</taxon>
        <taxon>Spermatophyta</taxon>
        <taxon>Magnoliopsida</taxon>
        <taxon>eudicotyledons</taxon>
        <taxon>Gunneridae</taxon>
        <taxon>Pentapetalae</taxon>
        <taxon>rosids</taxon>
        <taxon>malvids</taxon>
        <taxon>Brassicales</taxon>
        <taxon>Brassicaceae</taxon>
        <taxon>Camelineae</taxon>
        <taxon>Capsella</taxon>
    </lineage>
</organism>
<evidence type="ECO:0000256" key="2">
    <source>
        <dbReference type="SAM" id="SignalP"/>
    </source>
</evidence>
<dbReference type="OrthoDB" id="5823761at2759"/>
<keyword evidence="2" id="KW-0732">Signal</keyword>
<gene>
    <name evidence="5" type="ORF">CARUB_v10018653mg</name>
</gene>
<dbReference type="InterPro" id="IPR007118">
    <property type="entry name" value="Expan_Lol_pI"/>
</dbReference>
<evidence type="ECO:0008006" key="7">
    <source>
        <dbReference type="Google" id="ProtNLM"/>
    </source>
</evidence>
<evidence type="ECO:0000256" key="1">
    <source>
        <dbReference type="RuleBase" id="RU003460"/>
    </source>
</evidence>